<dbReference type="Gene3D" id="3.30.420.610">
    <property type="entry name" value="LOTUS domain-like"/>
    <property type="match status" value="1"/>
</dbReference>
<gene>
    <name evidence="3" type="primary">LOC115882281</name>
</gene>
<dbReference type="InterPro" id="IPR036514">
    <property type="entry name" value="SGNH_hydro_sf"/>
</dbReference>
<dbReference type="PROSITE" id="PS51644">
    <property type="entry name" value="HTH_OST"/>
    <property type="match status" value="1"/>
</dbReference>
<reference evidence="3" key="1">
    <citation type="submission" date="2025-08" db="UniProtKB">
        <authorList>
            <consortium name="RefSeq"/>
        </authorList>
    </citation>
    <scope>IDENTIFICATION</scope>
    <source>
        <tissue evidence="3">Gonads</tissue>
    </source>
</reference>
<dbReference type="InParanoid" id="A0A6J2XXB3"/>
<keyword evidence="2" id="KW-1185">Reference proteome</keyword>
<accession>A0A6J2XXB3</accession>
<dbReference type="InterPro" id="IPR033447">
    <property type="entry name" value="OSK"/>
</dbReference>
<sequence>MVLTQQISCEEQQITNILVSIICLYGNDGLPMDRVEAEFQNYCGFPIPWRNFGAKSLRAWITTLPHIYIVTDRYNNEILIEHSPKSMHIKDLILKQKQAHYKPQNCFKKNYYANGNNEYEPQQYQMKHRLECQNLPEGSYIHTSINNVALNDAGRYEKFEELEAMLPLFYKHQALGDDFFLDIADSKLGYYVPDKGPKECGLCVAGQTISGLTERVKLAKNLAPRVVVMIGFQDLINGQNISTMITDLRQLVVELKKKNTRITLITLVPSPKLPKIRRLEIRMDIFNRAIIDYATDPVLKCNIIDMSTIFIKETEKFKKDFERFKKLTKSDSYKVFSDYGRKVFLNALKSCLKEQIEYGH</sequence>
<dbReference type="KEGG" id="soy:115882281"/>
<dbReference type="InterPro" id="IPR041966">
    <property type="entry name" value="LOTUS-like"/>
</dbReference>
<dbReference type="InterPro" id="IPR025605">
    <property type="entry name" value="OST-HTH/LOTUS_dom"/>
</dbReference>
<dbReference type="Pfam" id="PF17182">
    <property type="entry name" value="OSK"/>
    <property type="match status" value="1"/>
</dbReference>
<organism evidence="2 3">
    <name type="scientific">Sitophilus oryzae</name>
    <name type="common">Rice weevil</name>
    <name type="synonym">Curculio oryzae</name>
    <dbReference type="NCBI Taxonomy" id="7048"/>
    <lineage>
        <taxon>Eukaryota</taxon>
        <taxon>Metazoa</taxon>
        <taxon>Ecdysozoa</taxon>
        <taxon>Arthropoda</taxon>
        <taxon>Hexapoda</taxon>
        <taxon>Insecta</taxon>
        <taxon>Pterygota</taxon>
        <taxon>Neoptera</taxon>
        <taxon>Endopterygota</taxon>
        <taxon>Coleoptera</taxon>
        <taxon>Polyphaga</taxon>
        <taxon>Cucujiformia</taxon>
        <taxon>Curculionidae</taxon>
        <taxon>Dryophthorinae</taxon>
        <taxon>Sitophilus</taxon>
    </lineage>
</organism>
<dbReference type="RefSeq" id="XP_030756107.1">
    <property type="nucleotide sequence ID" value="XM_030900247.1"/>
</dbReference>
<evidence type="ECO:0000313" key="2">
    <source>
        <dbReference type="Proteomes" id="UP000504635"/>
    </source>
</evidence>
<dbReference type="AlphaFoldDB" id="A0A6J2XXB3"/>
<dbReference type="Gene3D" id="3.40.50.1110">
    <property type="entry name" value="SGNH hydrolase"/>
    <property type="match status" value="1"/>
</dbReference>
<dbReference type="SUPFAM" id="SSF52266">
    <property type="entry name" value="SGNH hydrolase"/>
    <property type="match status" value="1"/>
</dbReference>
<dbReference type="Proteomes" id="UP000504635">
    <property type="component" value="Unplaced"/>
</dbReference>
<feature type="domain" description="HTH OST-type" evidence="1">
    <location>
        <begin position="10"/>
        <end position="84"/>
    </location>
</feature>
<dbReference type="OrthoDB" id="10034606at2759"/>
<proteinExistence type="predicted"/>
<protein>
    <submittedName>
        <fullName evidence="3">Uncharacterized protein LOC115882281</fullName>
    </submittedName>
</protein>
<name>A0A6J2XXB3_SITOR</name>
<evidence type="ECO:0000259" key="1">
    <source>
        <dbReference type="PROSITE" id="PS51644"/>
    </source>
</evidence>
<dbReference type="GeneID" id="115882281"/>
<evidence type="ECO:0000313" key="3">
    <source>
        <dbReference type="RefSeq" id="XP_030756107.1"/>
    </source>
</evidence>